<keyword evidence="4" id="KW-1185">Reference proteome</keyword>
<name>A0A8H5H377_9AGAR</name>
<feature type="compositionally biased region" description="Basic and acidic residues" evidence="1">
    <location>
        <begin position="247"/>
        <end position="256"/>
    </location>
</feature>
<accession>A0A8H5H377</accession>
<dbReference type="EMBL" id="JAACJN010000094">
    <property type="protein sequence ID" value="KAF5375821.1"/>
    <property type="molecule type" value="Genomic_DNA"/>
</dbReference>
<reference evidence="3 4" key="1">
    <citation type="journal article" date="2020" name="ISME J.">
        <title>Uncovering the hidden diversity of litter-decomposition mechanisms in mushroom-forming fungi.</title>
        <authorList>
            <person name="Floudas D."/>
            <person name="Bentzer J."/>
            <person name="Ahren D."/>
            <person name="Johansson T."/>
            <person name="Persson P."/>
            <person name="Tunlid A."/>
        </authorList>
    </citation>
    <scope>NUCLEOTIDE SEQUENCE [LARGE SCALE GENOMIC DNA]</scope>
    <source>
        <strain evidence="3 4">CBS 406.79</strain>
    </source>
</reference>
<sequence>MTTVTFWIPSEAGKKYEIHWKDTDFKRMTIGRVYIDGNYCGNKICRNKGRFLTLSGFRQSATSISPFRFSHLNSTDDDEGSLEMPRDVGQIELRIQNYMIEKPYRPENYQGKALPVAQTISEKAKKGIDHTTSFSETINSPVNLFHGKLIGNPFLCVQFRYRPIGVLRAHGIAPPIPATAQAEIPAPSRKRCRSSSQEQDKKPVIAETIEISEDDDDALQELERLQARMNELRAKHMNRKDRKKIKREHEPIRVKAESSGSGSFYPDVVSD</sequence>
<dbReference type="PANTHER" id="PTHR36223">
    <property type="entry name" value="BETA-LACTAMASE-TYPE TRANSPEPTIDASE FOLD DOMAIN CONTAINING PROTEIN"/>
    <property type="match status" value="1"/>
</dbReference>
<feature type="domain" description="DUF7918" evidence="2">
    <location>
        <begin position="2"/>
        <end position="174"/>
    </location>
</feature>
<evidence type="ECO:0000313" key="4">
    <source>
        <dbReference type="Proteomes" id="UP000518752"/>
    </source>
</evidence>
<feature type="region of interest" description="Disordered" evidence="1">
    <location>
        <begin position="232"/>
        <end position="271"/>
    </location>
</feature>
<protein>
    <recommendedName>
        <fullName evidence="2">DUF7918 domain-containing protein</fullName>
    </recommendedName>
</protein>
<dbReference type="Pfam" id="PF25534">
    <property type="entry name" value="DUF7918"/>
    <property type="match status" value="1"/>
</dbReference>
<dbReference type="AlphaFoldDB" id="A0A8H5H377"/>
<dbReference type="OrthoDB" id="3364132at2759"/>
<proteinExistence type="predicted"/>
<organism evidence="3 4">
    <name type="scientific">Collybiopsis confluens</name>
    <dbReference type="NCBI Taxonomy" id="2823264"/>
    <lineage>
        <taxon>Eukaryota</taxon>
        <taxon>Fungi</taxon>
        <taxon>Dikarya</taxon>
        <taxon>Basidiomycota</taxon>
        <taxon>Agaricomycotina</taxon>
        <taxon>Agaricomycetes</taxon>
        <taxon>Agaricomycetidae</taxon>
        <taxon>Agaricales</taxon>
        <taxon>Marasmiineae</taxon>
        <taxon>Omphalotaceae</taxon>
        <taxon>Collybiopsis</taxon>
    </lineage>
</organism>
<evidence type="ECO:0000259" key="2">
    <source>
        <dbReference type="Pfam" id="PF25534"/>
    </source>
</evidence>
<dbReference type="PANTHER" id="PTHR36223:SF1">
    <property type="entry name" value="TRANSCRIPTION ELONGATION FACTOR EAF N-TERMINAL DOMAIN-CONTAINING PROTEIN"/>
    <property type="match status" value="1"/>
</dbReference>
<dbReference type="InterPro" id="IPR057678">
    <property type="entry name" value="DUF7918"/>
</dbReference>
<gene>
    <name evidence="3" type="ORF">D9757_011184</name>
</gene>
<evidence type="ECO:0000313" key="3">
    <source>
        <dbReference type="EMBL" id="KAF5375821.1"/>
    </source>
</evidence>
<dbReference type="Proteomes" id="UP000518752">
    <property type="component" value="Unassembled WGS sequence"/>
</dbReference>
<evidence type="ECO:0000256" key="1">
    <source>
        <dbReference type="SAM" id="MobiDB-lite"/>
    </source>
</evidence>
<feature type="region of interest" description="Disordered" evidence="1">
    <location>
        <begin position="178"/>
        <end position="203"/>
    </location>
</feature>
<feature type="compositionally biased region" description="Basic residues" evidence="1">
    <location>
        <begin position="235"/>
        <end position="246"/>
    </location>
</feature>
<comment type="caution">
    <text evidence="3">The sequence shown here is derived from an EMBL/GenBank/DDBJ whole genome shotgun (WGS) entry which is preliminary data.</text>
</comment>